<organism evidence="1 2">
    <name type="scientific">Aspergillus tamarii</name>
    <dbReference type="NCBI Taxonomy" id="41984"/>
    <lineage>
        <taxon>Eukaryota</taxon>
        <taxon>Fungi</taxon>
        <taxon>Dikarya</taxon>
        <taxon>Ascomycota</taxon>
        <taxon>Pezizomycotina</taxon>
        <taxon>Eurotiomycetes</taxon>
        <taxon>Eurotiomycetidae</taxon>
        <taxon>Eurotiales</taxon>
        <taxon>Aspergillaceae</taxon>
        <taxon>Aspergillus</taxon>
        <taxon>Aspergillus subgen. Circumdati</taxon>
    </lineage>
</organism>
<protein>
    <submittedName>
        <fullName evidence="1">Uncharacterized protein</fullName>
    </submittedName>
</protein>
<dbReference type="EMBL" id="ML738609">
    <property type="protein sequence ID" value="KAE8164302.1"/>
    <property type="molecule type" value="Genomic_DNA"/>
</dbReference>
<dbReference type="Proteomes" id="UP000326950">
    <property type="component" value="Unassembled WGS sequence"/>
</dbReference>
<dbReference type="AlphaFoldDB" id="A0A5N6V025"/>
<gene>
    <name evidence="1" type="ORF">BDV40DRAFT_260720</name>
</gene>
<evidence type="ECO:0000313" key="2">
    <source>
        <dbReference type="Proteomes" id="UP000326950"/>
    </source>
</evidence>
<evidence type="ECO:0000313" key="1">
    <source>
        <dbReference type="EMBL" id="KAE8164302.1"/>
    </source>
</evidence>
<accession>A0A5N6V025</accession>
<sequence>MGCYYCIHYSILVRTVSRAWLILTGVESVAGSGLGTPINYPAILVPCRGQPLLPCQAHISTVEVVSQFAIMVLASGYCLQASDCR</sequence>
<reference evidence="1 2" key="1">
    <citation type="submission" date="2019-04" db="EMBL/GenBank/DDBJ databases">
        <title>Friends and foes A comparative genomics study of 23 Aspergillus species from section Flavi.</title>
        <authorList>
            <consortium name="DOE Joint Genome Institute"/>
            <person name="Kjaerbolling I."/>
            <person name="Vesth T."/>
            <person name="Frisvad J.C."/>
            <person name="Nybo J.L."/>
            <person name="Theobald S."/>
            <person name="Kildgaard S."/>
            <person name="Isbrandt T."/>
            <person name="Kuo A."/>
            <person name="Sato A."/>
            <person name="Lyhne E.K."/>
            <person name="Kogle M.E."/>
            <person name="Wiebenga A."/>
            <person name="Kun R.S."/>
            <person name="Lubbers R.J."/>
            <person name="Makela M.R."/>
            <person name="Barry K."/>
            <person name="Chovatia M."/>
            <person name="Clum A."/>
            <person name="Daum C."/>
            <person name="Haridas S."/>
            <person name="He G."/>
            <person name="LaButti K."/>
            <person name="Lipzen A."/>
            <person name="Mondo S."/>
            <person name="Riley R."/>
            <person name="Salamov A."/>
            <person name="Simmons B.A."/>
            <person name="Magnuson J.K."/>
            <person name="Henrissat B."/>
            <person name="Mortensen U.H."/>
            <person name="Larsen T.O."/>
            <person name="Devries R.P."/>
            <person name="Grigoriev I.V."/>
            <person name="Machida M."/>
            <person name="Baker S.E."/>
            <person name="Andersen M.R."/>
        </authorList>
    </citation>
    <scope>NUCLEOTIDE SEQUENCE [LARGE SCALE GENOMIC DNA]</scope>
    <source>
        <strain evidence="1 2">CBS 117626</strain>
    </source>
</reference>
<proteinExistence type="predicted"/>
<keyword evidence="2" id="KW-1185">Reference proteome</keyword>
<name>A0A5N6V025_ASPTM</name>